<feature type="region of interest" description="Disordered" evidence="1">
    <location>
        <begin position="82"/>
        <end position="139"/>
    </location>
</feature>
<dbReference type="PANTHER" id="PTHR45818">
    <property type="entry name" value="PROTEIN VAV"/>
    <property type="match status" value="1"/>
</dbReference>
<protein>
    <recommendedName>
        <fullName evidence="2">DH domain-containing protein</fullName>
    </recommendedName>
</protein>
<feature type="region of interest" description="Disordered" evidence="1">
    <location>
        <begin position="750"/>
        <end position="788"/>
    </location>
</feature>
<keyword evidence="4" id="KW-1185">Reference proteome</keyword>
<feature type="compositionally biased region" description="Basic and acidic residues" evidence="1">
    <location>
        <begin position="883"/>
        <end position="905"/>
    </location>
</feature>
<dbReference type="Gene3D" id="1.20.900.10">
    <property type="entry name" value="Dbl homology (DH) domain"/>
    <property type="match status" value="1"/>
</dbReference>
<gene>
    <name evidence="3" type="ORF">SAPIO_CDS3664</name>
</gene>
<accession>A0A084GBB1</accession>
<dbReference type="InterPro" id="IPR000219">
    <property type="entry name" value="DH_dom"/>
</dbReference>
<dbReference type="KEGG" id="sapo:SAPIO_CDS3664"/>
<dbReference type="GeneID" id="27722736"/>
<dbReference type="RefSeq" id="XP_016644422.1">
    <property type="nucleotide sequence ID" value="XM_016786416.1"/>
</dbReference>
<dbReference type="GO" id="GO:0005737">
    <property type="term" value="C:cytoplasm"/>
    <property type="evidence" value="ECO:0007669"/>
    <property type="project" value="TreeGrafter"/>
</dbReference>
<dbReference type="SMART" id="SM00325">
    <property type="entry name" value="RhoGEF"/>
    <property type="match status" value="1"/>
</dbReference>
<evidence type="ECO:0000256" key="1">
    <source>
        <dbReference type="SAM" id="MobiDB-lite"/>
    </source>
</evidence>
<evidence type="ECO:0000313" key="4">
    <source>
        <dbReference type="Proteomes" id="UP000028545"/>
    </source>
</evidence>
<dbReference type="SUPFAM" id="SSF48065">
    <property type="entry name" value="DBL homology domain (DH-domain)"/>
    <property type="match status" value="1"/>
</dbReference>
<evidence type="ECO:0000259" key="2">
    <source>
        <dbReference type="PROSITE" id="PS50010"/>
    </source>
</evidence>
<feature type="domain" description="DH" evidence="2">
    <location>
        <begin position="259"/>
        <end position="504"/>
    </location>
</feature>
<reference evidence="3 4" key="1">
    <citation type="journal article" date="2014" name="Genome Announc.">
        <title>Draft genome sequence of the pathogenic fungus Scedosporium apiospermum.</title>
        <authorList>
            <person name="Vandeputte P."/>
            <person name="Ghamrawi S."/>
            <person name="Rechenmann M."/>
            <person name="Iltis A."/>
            <person name="Giraud S."/>
            <person name="Fleury M."/>
            <person name="Thornton C."/>
            <person name="Delhaes L."/>
            <person name="Meyer W."/>
            <person name="Papon N."/>
            <person name="Bouchara J.P."/>
        </authorList>
    </citation>
    <scope>NUCLEOTIDE SEQUENCE [LARGE SCALE GENOMIC DNA]</scope>
    <source>
        <strain evidence="3 4">IHEM 14462</strain>
    </source>
</reference>
<feature type="compositionally biased region" description="Polar residues" evidence="1">
    <location>
        <begin position="19"/>
        <end position="46"/>
    </location>
</feature>
<sequence>MALAVTLPSSPESPLSSSDGSFMTATQRPSCENPVTPSSHPSDRSTAVLQIVDNPERPSTPIAETWTEWAGIASLLHTLTGELNTTDDPGPIPQITIDDSTLSSSPSSAASSSPRHSPNEPLLLPLSTTSDHPGACSLEQRGPFQKWIDSLHRRASHRSRRFGHSRHTATNGFEDGFHIHSKSSSGSSFAFVSAVKSASIGIGSVTTNTRSRPGTMHSRSRTDRSSRLSAAPPRFSEDSTHNNVVLGAMDKAGISRSIQRRSILEELIATEENYIGDVRFLINVYMTTFASLPAISAGLRSSINRNLTDIVELHEDILGELHRVVPNSEYTQLEVPKPPERLQPRAHQRWKSLDSVPENVGHMSWLQRVPGMVADAQVAEEVAKVFGKRMNRFFIYKEYGAKYEMMIKDINSMHRTMPEWENYQRGVEILATSLGSKQTQLDRAKKALTIADLLMKPIQRVCRYPLLFAELLKYTTVDDCANSHMEVENTLIRLREATAEINRATDDVRMKSILEKTWTLQDRLVFSNQIDGEGLIMIQRLDAASKNRIRSFGHIKLCGALHVCWSSKEGVQGRYMVCLLYPDVLCLASAGKADQIYNIQLCVGLASLKVEEVDNGRGLQCHTAPYSWKVVFECDCQLYEVMMTACTAKEELEWRCRLASPSFDRAIQKEPNWFSWLSLDIKPLGTVFGKPAPSRGERARIEALLVDVWSRDILPFPGMTTRSRSEHLVRSSASSVMRKLSVASIASSFSRRPGSLTSLPKTSADTDAGEGDEGSGNASHNEPDSPIEWKLTFGEDAGLPMIQDENEARTPDVIDSHLSPNDHLHNLSDGRPCDVGAIRPELRRQELLATHSVPGSSIFEKGAAETEDSSIPAWPLPKPSPELPEKENQQPEKQPREIEKRESKGWSKVPKGTSRRKGMVLSGIKSIFT</sequence>
<feature type="compositionally biased region" description="Low complexity" evidence="1">
    <location>
        <begin position="7"/>
        <end position="18"/>
    </location>
</feature>
<dbReference type="OrthoDB" id="8059989at2759"/>
<feature type="region of interest" description="Disordered" evidence="1">
    <location>
        <begin position="204"/>
        <end position="240"/>
    </location>
</feature>
<organism evidence="3 4">
    <name type="scientific">Pseudallescheria apiosperma</name>
    <name type="common">Scedosporium apiospermum</name>
    <dbReference type="NCBI Taxonomy" id="563466"/>
    <lineage>
        <taxon>Eukaryota</taxon>
        <taxon>Fungi</taxon>
        <taxon>Dikarya</taxon>
        <taxon>Ascomycota</taxon>
        <taxon>Pezizomycotina</taxon>
        <taxon>Sordariomycetes</taxon>
        <taxon>Hypocreomycetidae</taxon>
        <taxon>Microascales</taxon>
        <taxon>Microascaceae</taxon>
        <taxon>Scedosporium</taxon>
    </lineage>
</organism>
<feature type="region of interest" description="Disordered" evidence="1">
    <location>
        <begin position="861"/>
        <end position="929"/>
    </location>
</feature>
<evidence type="ECO:0000313" key="3">
    <source>
        <dbReference type="EMBL" id="KEZ44623.1"/>
    </source>
</evidence>
<dbReference type="InterPro" id="IPR035899">
    <property type="entry name" value="DBL_dom_sf"/>
</dbReference>
<feature type="region of interest" description="Disordered" evidence="1">
    <location>
        <begin position="812"/>
        <end position="832"/>
    </location>
</feature>
<dbReference type="Pfam" id="PF00621">
    <property type="entry name" value="RhoGEF"/>
    <property type="match status" value="1"/>
</dbReference>
<dbReference type="PROSITE" id="PS50010">
    <property type="entry name" value="DH_2"/>
    <property type="match status" value="1"/>
</dbReference>
<dbReference type="GO" id="GO:0005085">
    <property type="term" value="F:guanyl-nucleotide exchange factor activity"/>
    <property type="evidence" value="ECO:0007669"/>
    <property type="project" value="InterPro"/>
</dbReference>
<dbReference type="Proteomes" id="UP000028545">
    <property type="component" value="Unassembled WGS sequence"/>
</dbReference>
<feature type="compositionally biased region" description="Low complexity" evidence="1">
    <location>
        <begin position="103"/>
        <end position="114"/>
    </location>
</feature>
<dbReference type="PANTHER" id="PTHR45818:SF3">
    <property type="entry name" value="PROTEIN VAV"/>
    <property type="match status" value="1"/>
</dbReference>
<dbReference type="EMBL" id="JOWA01000088">
    <property type="protein sequence ID" value="KEZ44623.1"/>
    <property type="molecule type" value="Genomic_DNA"/>
</dbReference>
<name>A0A084GBB1_PSEDA</name>
<dbReference type="HOGENOM" id="CLU_010210_0_0_1"/>
<feature type="compositionally biased region" description="Polar residues" evidence="1">
    <location>
        <begin position="750"/>
        <end position="765"/>
    </location>
</feature>
<dbReference type="OMA" id="WTHIQDD"/>
<feature type="region of interest" description="Disordered" evidence="1">
    <location>
        <begin position="1"/>
        <end position="46"/>
    </location>
</feature>
<dbReference type="VEuPathDB" id="FungiDB:SAPIO_CDS3664"/>
<dbReference type="AlphaFoldDB" id="A0A084GBB1"/>
<proteinExistence type="predicted"/>
<comment type="caution">
    <text evidence="3">The sequence shown here is derived from an EMBL/GenBank/DDBJ whole genome shotgun (WGS) entry which is preliminary data.</text>
</comment>